<dbReference type="EMBL" id="CP113432">
    <property type="protein sequence ID" value="WAI51304.1"/>
    <property type="molecule type" value="Genomic_DNA"/>
</dbReference>
<accession>A0ABY7A266</accession>
<dbReference type="Proteomes" id="UP001163624">
    <property type="component" value="Chromosome"/>
</dbReference>
<proteinExistence type="predicted"/>
<sequence>MPRNEKVISVFVASPGDVKDERQVLEEIILELNKTWSRTLNLRLDLLRWETDTTPAFGEYPQDVINKQIGDDYDIFIAIFWGRFGTPTQEASSGTVEEFERAYKRFSEKNEDIDLMIYFKDQPIPPSQIDPSQIAKIQEFRRGLIEKGGYYFSFDSLDSFESVVRTHLSKAAQKWANAIPNTDASRNTETTEMHDEVDFGYFDYIDIYDSNMATNSAAVETVSAATISYSDQLRRRTEEMRETSLLEENARIAKARKIFKLTSDNMHRYSDTVEYQTKILKETRTAAFHALS</sequence>
<dbReference type="RefSeq" id="WP_254476828.1">
    <property type="nucleotide sequence ID" value="NZ_CP113432.1"/>
</dbReference>
<protein>
    <submittedName>
        <fullName evidence="2">DUF4062 domain-containing protein</fullName>
    </submittedName>
</protein>
<evidence type="ECO:0000313" key="3">
    <source>
        <dbReference type="Proteomes" id="UP001163624"/>
    </source>
</evidence>
<reference evidence="2" key="1">
    <citation type="submission" date="2022-11" db="EMBL/GenBank/DDBJ databases">
        <title>Pseudomonas triclosanedens sp. nov., a triclosan degrader isolated from activated sludge.</title>
        <authorList>
            <person name="Yin Y."/>
            <person name="Lu Z."/>
        </authorList>
    </citation>
    <scope>NUCLEOTIDE SEQUENCE</scope>
    <source>
        <strain evidence="2">ZM23</strain>
    </source>
</reference>
<gene>
    <name evidence="2" type="ORF">OU419_08640</name>
</gene>
<name>A0ABY7A266_9PSED</name>
<feature type="domain" description="DUF4062" evidence="1">
    <location>
        <begin position="10"/>
        <end position="102"/>
    </location>
</feature>
<dbReference type="InterPro" id="IPR025139">
    <property type="entry name" value="DUF4062"/>
</dbReference>
<evidence type="ECO:0000259" key="1">
    <source>
        <dbReference type="Pfam" id="PF13271"/>
    </source>
</evidence>
<dbReference type="Pfam" id="PF13271">
    <property type="entry name" value="DUF4062"/>
    <property type="match status" value="1"/>
</dbReference>
<keyword evidence="3" id="KW-1185">Reference proteome</keyword>
<organism evidence="2 3">
    <name type="scientific">Pseudomonas triclosanedens</name>
    <dbReference type="NCBI Taxonomy" id="2961893"/>
    <lineage>
        <taxon>Bacteria</taxon>
        <taxon>Pseudomonadati</taxon>
        <taxon>Pseudomonadota</taxon>
        <taxon>Gammaproteobacteria</taxon>
        <taxon>Pseudomonadales</taxon>
        <taxon>Pseudomonadaceae</taxon>
        <taxon>Pseudomonas</taxon>
    </lineage>
</organism>
<evidence type="ECO:0000313" key="2">
    <source>
        <dbReference type="EMBL" id="WAI51304.1"/>
    </source>
</evidence>